<dbReference type="CDD" id="cd00086">
    <property type="entry name" value="homeodomain"/>
    <property type="match status" value="1"/>
</dbReference>
<keyword evidence="5 11" id="KW-0804">Transcription</keyword>
<keyword evidence="16" id="KW-1185">Reference proteome</keyword>
<dbReference type="InterPro" id="IPR017970">
    <property type="entry name" value="Homeobox_CS"/>
</dbReference>
<dbReference type="GO" id="GO:0009414">
    <property type="term" value="P:response to water deprivation"/>
    <property type="evidence" value="ECO:0007669"/>
    <property type="project" value="UniProtKB-ARBA"/>
</dbReference>
<gene>
    <name evidence="15" type="primary">Vigan.05G122200</name>
    <name evidence="15" type="ORF">VIGAN_05122200</name>
</gene>
<organism evidence="15 16">
    <name type="scientific">Vigna angularis var. angularis</name>
    <dbReference type="NCBI Taxonomy" id="157739"/>
    <lineage>
        <taxon>Eukaryota</taxon>
        <taxon>Viridiplantae</taxon>
        <taxon>Streptophyta</taxon>
        <taxon>Embryophyta</taxon>
        <taxon>Tracheophyta</taxon>
        <taxon>Spermatophyta</taxon>
        <taxon>Magnoliopsida</taxon>
        <taxon>eudicotyledons</taxon>
        <taxon>Gunneridae</taxon>
        <taxon>Pentapetalae</taxon>
        <taxon>rosids</taxon>
        <taxon>fabids</taxon>
        <taxon>Fabales</taxon>
        <taxon>Fabaceae</taxon>
        <taxon>Papilionoideae</taxon>
        <taxon>50 kb inversion clade</taxon>
        <taxon>NPAAA clade</taxon>
        <taxon>indigoferoid/millettioid clade</taxon>
        <taxon>Phaseoleae</taxon>
        <taxon>Vigna</taxon>
    </lineage>
</organism>
<evidence type="ECO:0000313" key="15">
    <source>
        <dbReference type="EMBL" id="BAT87812.1"/>
    </source>
</evidence>
<dbReference type="InterPro" id="IPR000047">
    <property type="entry name" value="HTH_motif"/>
</dbReference>
<dbReference type="Proteomes" id="UP000291084">
    <property type="component" value="Chromosome 5"/>
</dbReference>
<dbReference type="PROSITE" id="PS50071">
    <property type="entry name" value="HOMEOBOX_2"/>
    <property type="match status" value="1"/>
</dbReference>
<dbReference type="Gene3D" id="1.10.10.60">
    <property type="entry name" value="Homeodomain-like"/>
    <property type="match status" value="1"/>
</dbReference>
<dbReference type="PRINTS" id="PR00031">
    <property type="entry name" value="HTHREPRESSR"/>
</dbReference>
<accession>A0A0S3S4P9</accession>
<dbReference type="PROSITE" id="PS00027">
    <property type="entry name" value="HOMEOBOX_1"/>
    <property type="match status" value="1"/>
</dbReference>
<dbReference type="SMART" id="SM00389">
    <property type="entry name" value="HOX"/>
    <property type="match status" value="1"/>
</dbReference>
<evidence type="ECO:0000256" key="12">
    <source>
        <dbReference type="SAM" id="Coils"/>
    </source>
</evidence>
<dbReference type="AlphaFoldDB" id="A0A0S3S4P9"/>
<evidence type="ECO:0000256" key="7">
    <source>
        <dbReference type="ARBA" id="ARBA00025748"/>
    </source>
</evidence>
<keyword evidence="3 9" id="KW-0238">DNA-binding</keyword>
<feature type="region of interest" description="Disordered" evidence="13">
    <location>
        <begin position="1"/>
        <end position="41"/>
    </location>
</feature>
<evidence type="ECO:0000256" key="6">
    <source>
        <dbReference type="ARBA" id="ARBA00023242"/>
    </source>
</evidence>
<feature type="coiled-coil region" evidence="12">
    <location>
        <begin position="82"/>
        <end position="130"/>
    </location>
</feature>
<evidence type="ECO:0000256" key="5">
    <source>
        <dbReference type="ARBA" id="ARBA00023163"/>
    </source>
</evidence>
<evidence type="ECO:0000256" key="8">
    <source>
        <dbReference type="ARBA" id="ARBA00058361"/>
    </source>
</evidence>
<dbReference type="InterPro" id="IPR009057">
    <property type="entry name" value="Homeodomain-like_sf"/>
</dbReference>
<protein>
    <recommendedName>
        <fullName evidence="11">Homeobox-leucine zipper protein</fullName>
    </recommendedName>
    <alternativeName>
        <fullName evidence="11">HD-ZIP protein</fullName>
    </alternativeName>
    <alternativeName>
        <fullName evidence="11">Homeodomain transcription factor</fullName>
    </alternativeName>
</protein>
<dbReference type="SUPFAM" id="SSF46689">
    <property type="entry name" value="Homeodomain-like"/>
    <property type="match status" value="1"/>
</dbReference>
<dbReference type="GO" id="GO:0005634">
    <property type="term" value="C:nucleus"/>
    <property type="evidence" value="ECO:0007669"/>
    <property type="project" value="UniProtKB-SubCell"/>
</dbReference>
<evidence type="ECO:0000313" key="16">
    <source>
        <dbReference type="Proteomes" id="UP000291084"/>
    </source>
</evidence>
<feature type="compositionally biased region" description="Basic residues" evidence="13">
    <location>
        <begin position="28"/>
        <end position="37"/>
    </location>
</feature>
<evidence type="ECO:0000256" key="3">
    <source>
        <dbReference type="ARBA" id="ARBA00023125"/>
    </source>
</evidence>
<keyword evidence="12" id="KW-0175">Coiled coil</keyword>
<proteinExistence type="inferred from homology"/>
<dbReference type="OrthoDB" id="6159439at2759"/>
<evidence type="ECO:0000256" key="4">
    <source>
        <dbReference type="ARBA" id="ARBA00023155"/>
    </source>
</evidence>
<reference evidence="15 16" key="1">
    <citation type="journal article" date="2015" name="Sci. Rep.">
        <title>The power of single molecule real-time sequencing technology in the de novo assembly of a eukaryotic genome.</title>
        <authorList>
            <person name="Sakai H."/>
            <person name="Naito K."/>
            <person name="Ogiso-Tanaka E."/>
            <person name="Takahashi Y."/>
            <person name="Iseki K."/>
            <person name="Muto C."/>
            <person name="Satou K."/>
            <person name="Teruya K."/>
            <person name="Shiroma A."/>
            <person name="Shimoji M."/>
            <person name="Hirano T."/>
            <person name="Itoh T."/>
            <person name="Kaga A."/>
            <person name="Tomooka N."/>
        </authorList>
    </citation>
    <scope>NUCLEOTIDE SEQUENCE [LARGE SCALE GENOMIC DNA]</scope>
    <source>
        <strain evidence="16">cv. Shumari</strain>
    </source>
</reference>
<evidence type="ECO:0000256" key="2">
    <source>
        <dbReference type="ARBA" id="ARBA00023015"/>
    </source>
</evidence>
<keyword evidence="6 9" id="KW-0539">Nucleus</keyword>
<dbReference type="PANTHER" id="PTHR24326">
    <property type="entry name" value="HOMEOBOX-LEUCINE ZIPPER PROTEIN"/>
    <property type="match status" value="1"/>
</dbReference>
<dbReference type="InterPro" id="IPR001356">
    <property type="entry name" value="HD"/>
</dbReference>
<name>A0A0S3S4P9_PHAAN</name>
<comment type="function">
    <text evidence="11">Transcription factor.</text>
</comment>
<evidence type="ECO:0000256" key="1">
    <source>
        <dbReference type="ARBA" id="ARBA00004123"/>
    </source>
</evidence>
<comment type="similarity">
    <text evidence="7 11">Belongs to the HD-ZIP homeobox family. Class I subfamily.</text>
</comment>
<dbReference type="InterPro" id="IPR003106">
    <property type="entry name" value="Leu_zip_homeo"/>
</dbReference>
<dbReference type="GO" id="GO:0045893">
    <property type="term" value="P:positive regulation of DNA-templated transcription"/>
    <property type="evidence" value="ECO:0007669"/>
    <property type="project" value="TreeGrafter"/>
</dbReference>
<feature type="domain" description="Homeobox" evidence="14">
    <location>
        <begin position="30"/>
        <end position="90"/>
    </location>
</feature>
<dbReference type="Pfam" id="PF02183">
    <property type="entry name" value="HALZ"/>
    <property type="match status" value="1"/>
</dbReference>
<dbReference type="FunFam" id="1.10.10.60:FF:000293">
    <property type="entry name" value="Homeobox-leucine zipper protein ATHB-7"/>
    <property type="match status" value="1"/>
</dbReference>
<evidence type="ECO:0000256" key="9">
    <source>
        <dbReference type="PROSITE-ProRule" id="PRU00108"/>
    </source>
</evidence>
<dbReference type="GO" id="GO:0000976">
    <property type="term" value="F:transcription cis-regulatory region binding"/>
    <property type="evidence" value="ECO:0007669"/>
    <property type="project" value="UniProtKB-ARBA"/>
</dbReference>
<keyword evidence="4 9" id="KW-0371">Homeobox</keyword>
<dbReference type="InterPro" id="IPR045224">
    <property type="entry name" value="HDZip_class_I_plant"/>
</dbReference>
<comment type="function">
    <text evidence="8">Probable transcription activator that may act as growth regulators in response to water deficit.</text>
</comment>
<evidence type="ECO:0000256" key="10">
    <source>
        <dbReference type="RuleBase" id="RU000682"/>
    </source>
</evidence>
<dbReference type="Pfam" id="PF00046">
    <property type="entry name" value="Homeodomain"/>
    <property type="match status" value="1"/>
</dbReference>
<feature type="compositionally biased region" description="Polar residues" evidence="13">
    <location>
        <begin position="1"/>
        <end position="27"/>
    </location>
</feature>
<evidence type="ECO:0000259" key="14">
    <source>
        <dbReference type="PROSITE" id="PS50071"/>
    </source>
</evidence>
<sequence>MSPYSSVDHQSPNMSDISEYSHSSNAGTRKKRSINKKRFSDGQVKSLESMFETDSRLEPAKKLEVARELGLQPRQVAIWFQNKRARWKLKQLQRDYTTLRANYKTLDSRFDALNKEYQSMLTQLQDLKNRLQKPLEQTESCSTRYKAANSMESEAGNGETVKREQEIKRPCWTAGRSEGIVRSVISDCDSSIKAKQYFGVEDEASLLNFVENTDGSLTTPQHWGLLESDDIMGCDYQWWDFWS</sequence>
<dbReference type="EMBL" id="AP015038">
    <property type="protein sequence ID" value="BAT87812.1"/>
    <property type="molecule type" value="Genomic_DNA"/>
</dbReference>
<keyword evidence="2 11" id="KW-0805">Transcription regulation</keyword>
<evidence type="ECO:0000256" key="11">
    <source>
        <dbReference type="RuleBase" id="RU369038"/>
    </source>
</evidence>
<dbReference type="PANTHER" id="PTHR24326:SF604">
    <property type="entry name" value="HOMEOBOX-LEUCINE ZIPPER PROTEIN ATHB-7"/>
    <property type="match status" value="1"/>
</dbReference>
<dbReference type="GO" id="GO:0000981">
    <property type="term" value="F:DNA-binding transcription factor activity, RNA polymerase II-specific"/>
    <property type="evidence" value="ECO:0007669"/>
    <property type="project" value="UniProtKB-UniRule"/>
</dbReference>
<comment type="subcellular location">
    <subcellularLocation>
        <location evidence="1 9 10">Nucleus</location>
    </subcellularLocation>
</comment>
<evidence type="ECO:0000256" key="13">
    <source>
        <dbReference type="SAM" id="MobiDB-lite"/>
    </source>
</evidence>
<feature type="DNA-binding region" description="Homeobox" evidence="9">
    <location>
        <begin position="32"/>
        <end position="91"/>
    </location>
</feature>
<dbReference type="GO" id="GO:0009737">
    <property type="term" value="P:response to abscisic acid"/>
    <property type="evidence" value="ECO:0007669"/>
    <property type="project" value="UniProtKB-ARBA"/>
</dbReference>